<evidence type="ECO:0000256" key="1">
    <source>
        <dbReference type="ARBA" id="ARBA00004141"/>
    </source>
</evidence>
<keyword evidence="3 6" id="KW-0812">Transmembrane</keyword>
<dbReference type="Pfam" id="PF07690">
    <property type="entry name" value="MFS_1"/>
    <property type="match status" value="1"/>
</dbReference>
<dbReference type="InterPro" id="IPR052983">
    <property type="entry name" value="MFS_Riboflavin_Transporter"/>
</dbReference>
<reference evidence="7 8" key="1">
    <citation type="submission" date="2018-01" db="EMBL/GenBank/DDBJ databases">
        <title>Metagenomic assembled genomes from two thermal pools in the Uzon Caldera, Kamchatka, Russia.</title>
        <authorList>
            <person name="Wilkins L."/>
            <person name="Ettinger C."/>
        </authorList>
    </citation>
    <scope>NUCLEOTIDE SEQUENCE [LARGE SCALE GENOMIC DNA]</scope>
    <source>
        <strain evidence="7">ZAV-02</strain>
    </source>
</reference>
<keyword evidence="2" id="KW-0813">Transport</keyword>
<dbReference type="Gene3D" id="1.20.1250.20">
    <property type="entry name" value="MFS general substrate transporter like domains"/>
    <property type="match status" value="1"/>
</dbReference>
<dbReference type="AlphaFoldDB" id="A0A2J6WWV4"/>
<dbReference type="GO" id="GO:0022857">
    <property type="term" value="F:transmembrane transporter activity"/>
    <property type="evidence" value="ECO:0007669"/>
    <property type="project" value="InterPro"/>
</dbReference>
<dbReference type="EMBL" id="PNIQ01000939">
    <property type="protein sequence ID" value="PMP75439.1"/>
    <property type="molecule type" value="Genomic_DNA"/>
</dbReference>
<comment type="caution">
    <text evidence="7">The sequence shown here is derived from an EMBL/GenBank/DDBJ whole genome shotgun (WGS) entry which is preliminary data.</text>
</comment>
<evidence type="ECO:0000256" key="5">
    <source>
        <dbReference type="ARBA" id="ARBA00023136"/>
    </source>
</evidence>
<feature type="transmembrane region" description="Helical" evidence="6">
    <location>
        <begin position="83"/>
        <end position="101"/>
    </location>
</feature>
<dbReference type="Proteomes" id="UP000243376">
    <property type="component" value="Unassembled WGS sequence"/>
</dbReference>
<evidence type="ECO:0000313" key="8">
    <source>
        <dbReference type="Proteomes" id="UP000243376"/>
    </source>
</evidence>
<organism evidence="7 8">
    <name type="scientific">Chloroflexus aggregans</name>
    <dbReference type="NCBI Taxonomy" id="152260"/>
    <lineage>
        <taxon>Bacteria</taxon>
        <taxon>Bacillati</taxon>
        <taxon>Chloroflexota</taxon>
        <taxon>Chloroflexia</taxon>
        <taxon>Chloroflexales</taxon>
        <taxon>Chloroflexineae</taxon>
        <taxon>Chloroflexaceae</taxon>
        <taxon>Chloroflexus</taxon>
    </lineage>
</organism>
<evidence type="ECO:0000256" key="3">
    <source>
        <dbReference type="ARBA" id="ARBA00022692"/>
    </source>
</evidence>
<dbReference type="PANTHER" id="PTHR43385:SF1">
    <property type="entry name" value="RIBOFLAVIN TRANSPORTER RIBJ"/>
    <property type="match status" value="1"/>
</dbReference>
<evidence type="ECO:0000313" key="7">
    <source>
        <dbReference type="EMBL" id="PMP75439.1"/>
    </source>
</evidence>
<sequence>LPGRLLIAPIGERRSRRLVTLGLFLMQIGGLIILLISHQPGAALLYIALFSAGAGTQTIMRAALLAEQYGVTNYGVISGWQNALITVARTVAPVGAGVLIGSSGYEGMLWCLVGLLGVGSVALAVAEGSG</sequence>
<keyword evidence="4 6" id="KW-1133">Transmembrane helix</keyword>
<dbReference type="GO" id="GO:0016020">
    <property type="term" value="C:membrane"/>
    <property type="evidence" value="ECO:0007669"/>
    <property type="project" value="UniProtKB-SubCell"/>
</dbReference>
<feature type="non-terminal residue" evidence="7">
    <location>
        <position position="1"/>
    </location>
</feature>
<evidence type="ECO:0000256" key="2">
    <source>
        <dbReference type="ARBA" id="ARBA00022448"/>
    </source>
</evidence>
<accession>A0A2J6WWV4</accession>
<dbReference type="InterPro" id="IPR036259">
    <property type="entry name" value="MFS_trans_sf"/>
</dbReference>
<keyword evidence="5 6" id="KW-0472">Membrane</keyword>
<dbReference type="InterPro" id="IPR011701">
    <property type="entry name" value="MFS"/>
</dbReference>
<feature type="transmembrane region" description="Helical" evidence="6">
    <location>
        <begin position="107"/>
        <end position="126"/>
    </location>
</feature>
<feature type="transmembrane region" description="Helical" evidence="6">
    <location>
        <begin position="18"/>
        <end position="37"/>
    </location>
</feature>
<dbReference type="SUPFAM" id="SSF103473">
    <property type="entry name" value="MFS general substrate transporter"/>
    <property type="match status" value="1"/>
</dbReference>
<evidence type="ECO:0000256" key="4">
    <source>
        <dbReference type="ARBA" id="ARBA00022989"/>
    </source>
</evidence>
<proteinExistence type="predicted"/>
<name>A0A2J6WWV4_9CHLR</name>
<dbReference type="PANTHER" id="PTHR43385">
    <property type="entry name" value="RIBOFLAVIN TRANSPORTER RIBJ"/>
    <property type="match status" value="1"/>
</dbReference>
<feature type="transmembrane region" description="Helical" evidence="6">
    <location>
        <begin position="43"/>
        <end position="63"/>
    </location>
</feature>
<protein>
    <submittedName>
        <fullName evidence="7">MFS transporter</fullName>
    </submittedName>
</protein>
<gene>
    <name evidence="7" type="ORF">C0184_13970</name>
</gene>
<evidence type="ECO:0000256" key="6">
    <source>
        <dbReference type="SAM" id="Phobius"/>
    </source>
</evidence>
<comment type="subcellular location">
    <subcellularLocation>
        <location evidence="1">Membrane</location>
        <topology evidence="1">Multi-pass membrane protein</topology>
    </subcellularLocation>
</comment>